<dbReference type="GO" id="GO:0047631">
    <property type="term" value="F:ADP-ribose diphosphatase activity"/>
    <property type="evidence" value="ECO:0007669"/>
    <property type="project" value="UniProtKB-EC"/>
</dbReference>
<dbReference type="EMBL" id="UOGA01000018">
    <property type="protein sequence ID" value="VAX14835.1"/>
    <property type="molecule type" value="Genomic_DNA"/>
</dbReference>
<dbReference type="EC" id="3.6.1.13" evidence="1"/>
<protein>
    <submittedName>
        <fullName evidence="1">ADP-ribose pyrophosphatase</fullName>
        <ecNumber evidence="1">3.6.1.13</ecNumber>
    </submittedName>
</protein>
<sequence>MSVVFVATAEGTPKGGDDAKSAALFRKDNIPSLAFDHEKILANYFSGK</sequence>
<dbReference type="Gene3D" id="3.90.79.10">
    <property type="entry name" value="Nucleoside Triphosphate Pyrophosphohydrolase"/>
    <property type="match status" value="1"/>
</dbReference>
<name>A0A3B1C868_9ZZZZ</name>
<gene>
    <name evidence="1" type="ORF">MNBD_NITROSPINAE04-1685</name>
</gene>
<dbReference type="AlphaFoldDB" id="A0A3B1C868"/>
<keyword evidence="1" id="KW-0378">Hydrolase</keyword>
<reference evidence="1" key="1">
    <citation type="submission" date="2018-06" db="EMBL/GenBank/DDBJ databases">
        <authorList>
            <person name="Zhirakovskaya E."/>
        </authorList>
    </citation>
    <scope>NUCLEOTIDE SEQUENCE</scope>
</reference>
<proteinExistence type="predicted"/>
<evidence type="ECO:0000313" key="1">
    <source>
        <dbReference type="EMBL" id="VAX14835.1"/>
    </source>
</evidence>
<accession>A0A3B1C868</accession>
<organism evidence="1">
    <name type="scientific">hydrothermal vent metagenome</name>
    <dbReference type="NCBI Taxonomy" id="652676"/>
    <lineage>
        <taxon>unclassified sequences</taxon>
        <taxon>metagenomes</taxon>
        <taxon>ecological metagenomes</taxon>
    </lineage>
</organism>